<dbReference type="Gene3D" id="3.40.190.10">
    <property type="entry name" value="Periplasmic binding protein-like II"/>
    <property type="match status" value="2"/>
</dbReference>
<proteinExistence type="predicted"/>
<organism evidence="4 5">
    <name type="scientific">Chitinimonas lacunae</name>
    <dbReference type="NCBI Taxonomy" id="1963018"/>
    <lineage>
        <taxon>Bacteria</taxon>
        <taxon>Pseudomonadati</taxon>
        <taxon>Pseudomonadota</taxon>
        <taxon>Betaproteobacteria</taxon>
        <taxon>Neisseriales</taxon>
        <taxon>Chitinibacteraceae</taxon>
        <taxon>Chitinimonas</taxon>
    </lineage>
</organism>
<evidence type="ECO:0000313" key="4">
    <source>
        <dbReference type="EMBL" id="MFC4158440.1"/>
    </source>
</evidence>
<dbReference type="RefSeq" id="WP_378161112.1">
    <property type="nucleotide sequence ID" value="NZ_JBHSBU010000001.1"/>
</dbReference>
<dbReference type="EMBL" id="JBHSBU010000001">
    <property type="protein sequence ID" value="MFC4158440.1"/>
    <property type="molecule type" value="Genomic_DNA"/>
</dbReference>
<dbReference type="Pfam" id="PF00497">
    <property type="entry name" value="SBP_bac_3"/>
    <property type="match status" value="1"/>
</dbReference>
<keyword evidence="1 2" id="KW-0732">Signal</keyword>
<protein>
    <submittedName>
        <fullName evidence="4">Substrate-binding periplasmic protein</fullName>
    </submittedName>
</protein>
<keyword evidence="5" id="KW-1185">Reference proteome</keyword>
<dbReference type="SUPFAM" id="SSF53850">
    <property type="entry name" value="Periplasmic binding protein-like II"/>
    <property type="match status" value="1"/>
</dbReference>
<feature type="domain" description="Solute-binding protein family 3/N-terminal" evidence="3">
    <location>
        <begin position="28"/>
        <end position="239"/>
    </location>
</feature>
<evidence type="ECO:0000256" key="2">
    <source>
        <dbReference type="SAM" id="SignalP"/>
    </source>
</evidence>
<dbReference type="PANTHER" id="PTHR35936">
    <property type="entry name" value="MEMBRANE-BOUND LYTIC MUREIN TRANSGLYCOSYLASE F"/>
    <property type="match status" value="1"/>
</dbReference>
<reference evidence="5" key="1">
    <citation type="journal article" date="2019" name="Int. J. Syst. Evol. Microbiol.">
        <title>The Global Catalogue of Microorganisms (GCM) 10K type strain sequencing project: providing services to taxonomists for standard genome sequencing and annotation.</title>
        <authorList>
            <consortium name="The Broad Institute Genomics Platform"/>
            <consortium name="The Broad Institute Genome Sequencing Center for Infectious Disease"/>
            <person name="Wu L."/>
            <person name="Ma J."/>
        </authorList>
    </citation>
    <scope>NUCLEOTIDE SEQUENCE [LARGE SCALE GENOMIC DNA]</scope>
    <source>
        <strain evidence="5">LMG 29894</strain>
    </source>
</reference>
<dbReference type="InterPro" id="IPR001638">
    <property type="entry name" value="Solute-binding_3/MltF_N"/>
</dbReference>
<accession>A0ABV8MNJ2</accession>
<dbReference type="PANTHER" id="PTHR35936:SF25">
    <property type="entry name" value="ABC TRANSPORTER SUBSTRATE-BINDING PROTEIN"/>
    <property type="match status" value="1"/>
</dbReference>
<dbReference type="Proteomes" id="UP001595791">
    <property type="component" value="Unassembled WGS sequence"/>
</dbReference>
<evidence type="ECO:0000256" key="1">
    <source>
        <dbReference type="ARBA" id="ARBA00022729"/>
    </source>
</evidence>
<evidence type="ECO:0000313" key="5">
    <source>
        <dbReference type="Proteomes" id="UP001595791"/>
    </source>
</evidence>
<sequence>MNPSKVMALACLVGMLGTAQAAEEVSLTNGEWPPYQSEHEPHYGIASHIVTEAFAQEGIKVRYSFMPWKRAYIEAEEGRHDGSLVWTYEPERGEKFLFSDAVFEGKSVFFHLKKFPFEWKTFDDLTKVRVGGTLGYKYEFEKNPAIQVDRANSDVDSFRKMLKDRFDIFPSDLKVGYATLRANFTPAEVNQITHHPRAYNVVTYHLILNKKNPRSAKLMAAFNRGLKKLRDSGRYAEYYGPAD</sequence>
<feature type="signal peptide" evidence="2">
    <location>
        <begin position="1"/>
        <end position="21"/>
    </location>
</feature>
<feature type="chain" id="PRO_5046556277" evidence="2">
    <location>
        <begin position="22"/>
        <end position="243"/>
    </location>
</feature>
<comment type="caution">
    <text evidence="4">The sequence shown here is derived from an EMBL/GenBank/DDBJ whole genome shotgun (WGS) entry which is preliminary data.</text>
</comment>
<evidence type="ECO:0000259" key="3">
    <source>
        <dbReference type="Pfam" id="PF00497"/>
    </source>
</evidence>
<gene>
    <name evidence="4" type="ORF">ACFOW7_03600</name>
</gene>
<name>A0ABV8MNJ2_9NEIS</name>